<feature type="transmembrane region" description="Helical" evidence="2">
    <location>
        <begin position="322"/>
        <end position="340"/>
    </location>
</feature>
<sequence length="380" mass="42615">MSTATLLCSSTATSPLLPPTKPFNSKPPSSLRRSRLVALSTNQRHCRRLVLTSKDKTVKVRGLPACDATRRNSDGDTTTGGASAPEQGASDNVRRGLQIVLWLAEGVYILWLFLLPYAPDDLKFYDTSKFQVLEFGSLCPFYSNHDNFCCKLFGRVVGIRLIDAPVLHPMSEGLFNFVIGWTFMFAPLLFTDRKRDRYKGSLDVLWGFQMFLTNSKLSSEHMLSWYVIVSLIELFYDAAFLIPYMAIRLNEASNEADAQYPPRKASRLGSVMTNGAPIVGVVGGAVCLISTLWALFGRADGNFGSLTDRWEFLVSYLGSERLAYAFIWDICLYIVFQPWLIGDNLQNVQEGKADIVKYLRFVPVFGLVAYLLCLKLDEEV</sequence>
<evidence type="ECO:0000256" key="1">
    <source>
        <dbReference type="SAM" id="MobiDB-lite"/>
    </source>
</evidence>
<evidence type="ECO:0000313" key="3">
    <source>
        <dbReference type="EMBL" id="KAK2971561.1"/>
    </source>
</evidence>
<dbReference type="PANTHER" id="PTHR36367:SF2">
    <property type="entry name" value="TRANSMEMBRANE PROTEIN"/>
    <property type="match status" value="1"/>
</dbReference>
<comment type="caution">
    <text evidence="3">The sequence shown here is derived from an EMBL/GenBank/DDBJ whole genome shotgun (WGS) entry which is preliminary data.</text>
</comment>
<gene>
    <name evidence="3" type="ORF">RJ640_017930</name>
</gene>
<dbReference type="EMBL" id="JAVXUO010002581">
    <property type="protein sequence ID" value="KAK2971561.1"/>
    <property type="molecule type" value="Genomic_DNA"/>
</dbReference>
<keyword evidence="2" id="KW-0472">Membrane</keyword>
<keyword evidence="2" id="KW-0812">Transmembrane</keyword>
<reference evidence="3" key="1">
    <citation type="submission" date="2022-12" db="EMBL/GenBank/DDBJ databases">
        <title>Draft genome assemblies for two species of Escallonia (Escalloniales).</title>
        <authorList>
            <person name="Chanderbali A."/>
            <person name="Dervinis C."/>
            <person name="Anghel I."/>
            <person name="Soltis D."/>
            <person name="Soltis P."/>
            <person name="Zapata F."/>
        </authorList>
    </citation>
    <scope>NUCLEOTIDE SEQUENCE</scope>
    <source>
        <strain evidence="3">UCBG92.1500</strain>
        <tissue evidence="3">Leaf</tissue>
    </source>
</reference>
<protein>
    <submittedName>
        <fullName evidence="3">Uncharacterized protein</fullName>
    </submittedName>
</protein>
<organism evidence="3 4">
    <name type="scientific">Escallonia rubra</name>
    <dbReference type="NCBI Taxonomy" id="112253"/>
    <lineage>
        <taxon>Eukaryota</taxon>
        <taxon>Viridiplantae</taxon>
        <taxon>Streptophyta</taxon>
        <taxon>Embryophyta</taxon>
        <taxon>Tracheophyta</taxon>
        <taxon>Spermatophyta</taxon>
        <taxon>Magnoliopsida</taxon>
        <taxon>eudicotyledons</taxon>
        <taxon>Gunneridae</taxon>
        <taxon>Pentapetalae</taxon>
        <taxon>asterids</taxon>
        <taxon>campanulids</taxon>
        <taxon>Escalloniales</taxon>
        <taxon>Escalloniaceae</taxon>
        <taxon>Escallonia</taxon>
    </lineage>
</organism>
<dbReference type="Proteomes" id="UP001187471">
    <property type="component" value="Unassembled WGS sequence"/>
</dbReference>
<feature type="transmembrane region" description="Helical" evidence="2">
    <location>
        <begin position="173"/>
        <end position="190"/>
    </location>
</feature>
<feature type="compositionally biased region" description="Low complexity" evidence="1">
    <location>
        <begin position="1"/>
        <end position="15"/>
    </location>
</feature>
<dbReference type="AlphaFoldDB" id="A0AA88R2E1"/>
<keyword evidence="4" id="KW-1185">Reference proteome</keyword>
<keyword evidence="2" id="KW-1133">Transmembrane helix</keyword>
<dbReference type="PANTHER" id="PTHR36367">
    <property type="entry name" value="TRANSMEMBRANE PROTEIN"/>
    <property type="match status" value="1"/>
</dbReference>
<feature type="transmembrane region" description="Helical" evidence="2">
    <location>
        <begin position="355"/>
        <end position="374"/>
    </location>
</feature>
<evidence type="ECO:0000256" key="2">
    <source>
        <dbReference type="SAM" id="Phobius"/>
    </source>
</evidence>
<feature type="transmembrane region" description="Helical" evidence="2">
    <location>
        <begin position="223"/>
        <end position="247"/>
    </location>
</feature>
<feature type="transmembrane region" description="Helical" evidence="2">
    <location>
        <begin position="276"/>
        <end position="296"/>
    </location>
</feature>
<feature type="transmembrane region" description="Helical" evidence="2">
    <location>
        <begin position="99"/>
        <end position="118"/>
    </location>
</feature>
<name>A0AA88R2E1_9ASTE</name>
<proteinExistence type="predicted"/>
<feature type="region of interest" description="Disordered" evidence="1">
    <location>
        <begin position="67"/>
        <end position="89"/>
    </location>
</feature>
<accession>A0AA88R2E1</accession>
<feature type="region of interest" description="Disordered" evidence="1">
    <location>
        <begin position="1"/>
        <end position="32"/>
    </location>
</feature>
<evidence type="ECO:0000313" key="4">
    <source>
        <dbReference type="Proteomes" id="UP001187471"/>
    </source>
</evidence>